<dbReference type="EMBL" id="JBANAX010000724">
    <property type="protein sequence ID" value="KAL1195626.1"/>
    <property type="molecule type" value="Genomic_DNA"/>
</dbReference>
<comment type="caution">
    <text evidence="2">The sequence shown here is derived from an EMBL/GenBank/DDBJ whole genome shotgun (WGS) entry which is preliminary data.</text>
</comment>
<proteinExistence type="predicted"/>
<keyword evidence="3" id="KW-1185">Reference proteome</keyword>
<accession>A0ABD0ZLV4</accession>
<gene>
    <name evidence="2" type="ORF">V5N11_033637</name>
</gene>
<dbReference type="PANTHER" id="PTHR45089:SF50">
    <property type="entry name" value="DNAJ HEAT SHOCK AMINO-TERMINAL DOMAIN PROTEIN-RELATED"/>
    <property type="match status" value="1"/>
</dbReference>
<feature type="domain" description="DUF3444" evidence="1">
    <location>
        <begin position="299"/>
        <end position="517"/>
    </location>
</feature>
<dbReference type="PANTHER" id="PTHR45089">
    <property type="entry name" value="DNAJ HEAT SHOCK AMINO-TERMINAL DOMAIN PROTEIN-RELATED"/>
    <property type="match status" value="1"/>
</dbReference>
<evidence type="ECO:0000259" key="1">
    <source>
        <dbReference type="Pfam" id="PF11926"/>
    </source>
</evidence>
<dbReference type="AlphaFoldDB" id="A0ABD0ZLV4"/>
<dbReference type="Pfam" id="PF11926">
    <property type="entry name" value="DUF3444"/>
    <property type="match status" value="2"/>
</dbReference>
<dbReference type="Proteomes" id="UP001558713">
    <property type="component" value="Unassembled WGS sequence"/>
</dbReference>
<evidence type="ECO:0000313" key="3">
    <source>
        <dbReference type="Proteomes" id="UP001558713"/>
    </source>
</evidence>
<reference evidence="2 3" key="1">
    <citation type="submission" date="2024-04" db="EMBL/GenBank/DDBJ databases">
        <title>Genome assembly C_amara_ONT_v2.</title>
        <authorList>
            <person name="Yant L."/>
            <person name="Moore C."/>
            <person name="Slenker M."/>
        </authorList>
    </citation>
    <scope>NUCLEOTIDE SEQUENCE [LARGE SCALE GENOMIC DNA]</scope>
    <source>
        <tissue evidence="2">Leaf</tissue>
    </source>
</reference>
<protein>
    <recommendedName>
        <fullName evidence="1">DUF3444 domain-containing protein</fullName>
    </recommendedName>
</protein>
<evidence type="ECO:0000313" key="2">
    <source>
        <dbReference type="EMBL" id="KAL1195626.1"/>
    </source>
</evidence>
<organism evidence="2 3">
    <name type="scientific">Cardamine amara subsp. amara</name>
    <dbReference type="NCBI Taxonomy" id="228776"/>
    <lineage>
        <taxon>Eukaryota</taxon>
        <taxon>Viridiplantae</taxon>
        <taxon>Streptophyta</taxon>
        <taxon>Embryophyta</taxon>
        <taxon>Tracheophyta</taxon>
        <taxon>Spermatophyta</taxon>
        <taxon>Magnoliopsida</taxon>
        <taxon>eudicotyledons</taxon>
        <taxon>Gunneridae</taxon>
        <taxon>Pentapetalae</taxon>
        <taxon>rosids</taxon>
        <taxon>malvids</taxon>
        <taxon>Brassicales</taxon>
        <taxon>Brassicaceae</taxon>
        <taxon>Cardamineae</taxon>
        <taxon>Cardamine</taxon>
    </lineage>
</organism>
<name>A0ABD0ZLV4_CARAN</name>
<sequence>MDTDILIRKAVSEASSDSVIPFYPASAVSVGEKRKRNEFGESYITGNGGVEHNGDAKPKFNEFHKLREVLNFAVGQTWALYDTADGMPRLYAHIRKVSSVPGFGLRITYLEPDPDDEKEIQWFEEDLPVSVGKFRLGKNQTLKDVSKFSHIIECNEESNTGHFTVSPRKGETWAIFKNWDIKWSLEPDSHRKCEYQFVEVMSDYADGAGVSVTFLHKAKGFASVFFRMGTGDTDISQILPHSLYRFSHRIPSFKLTGMEGKVVPKDAYELDQAALPETMEEVIVPAHLLTEPTALKSKSEVLCFPREGKVFKTGQIWCIYYGYYCLPLYYCRIQKITLTQAIDQREEFQLHVRRLKATHFPKNVVQFKDKRMPVGCGTFSVMKSNEILYPKYASHQVVPQTSMDRNEYTILPKIGEVWAIYQFWTSVDADSLEKWYDYHVVEVLDDAVDYKVQVLEEVKALEPALVPYIDEDRITFLRAAATKRAVWDNGSEVIFTVPKTEMLKFSHQIPASRVTKEIGGDLKEFFEADSKALCSIIF</sequence>
<feature type="domain" description="DUF3444" evidence="1">
    <location>
        <begin position="57"/>
        <end position="259"/>
    </location>
</feature>
<dbReference type="InterPro" id="IPR024593">
    <property type="entry name" value="DUF3444"/>
</dbReference>